<feature type="compositionally biased region" description="Basic and acidic residues" evidence="6">
    <location>
        <begin position="451"/>
        <end position="462"/>
    </location>
</feature>
<dbReference type="Proteomes" id="UP000663860">
    <property type="component" value="Unassembled WGS sequence"/>
</dbReference>
<sequence length="626" mass="72608">MTDTISSVEETSVNGDIVTKVTETKTMNPYHTITTTTTVDRTDHADEDNHMTTISQSIASNELEKQIIRQIEYYFSDVNMTRDRFLKNELCKDDGWIPLSMLTTFKRLQSLTTDFKIIMNSLKKSLSGLLQLDDIENKIRRHPDRPLPKSQAELELTLQNRTVYVQGFPKTADVTLDKLLHFFEKYGSTDNIQMKKQFKTKDFNGSAYVVFPSEEKAREFLEISKQTPIKYEDGSILECSLQTEPIHEISSRDKEKQIKKEKKQEEFEQKTNEHLEKLNSEHLPGAVIHLAGMAADASRELIKEKFNPFTKLPWIDFNRGDAEAWVRLNEANTAKDVLEKVLEAGNGKLTIGSNDVTSRVIEGDEETQFWKEANEKRATQRARKNERYANGGRRSGFRKRDGRGDGKRKRGLIYYQQQQQQQSAMNKQQFHDSGIVDEGLSDETGSVEDESNNHSDENDTPKKPSQSYLEIIAEAILKAPTRTMQLYEIYNYFQRKYRYFAEDVNKSWRNSVRHNLSLNDCFVKAGRGVNGKGHFWRIHELAEREFEQGRFRRRRYRQQMRQLQMQPSPYESQPMPSFYPSNSYYMCSPPPSYHTIYSSSPNTPSGNHPMNSIESSPTMTNFLTYH</sequence>
<evidence type="ECO:0000256" key="5">
    <source>
        <dbReference type="PROSITE-ProRule" id="PRU00332"/>
    </source>
</evidence>
<comment type="subcellular location">
    <subcellularLocation>
        <location evidence="4">Nucleus</location>
    </subcellularLocation>
</comment>
<reference evidence="11" key="1">
    <citation type="submission" date="2021-02" db="EMBL/GenBank/DDBJ databases">
        <authorList>
            <person name="Nowell W R."/>
        </authorList>
    </citation>
    <scope>NUCLEOTIDE SEQUENCE</scope>
</reference>
<proteinExistence type="predicted"/>
<dbReference type="InterPro" id="IPR036388">
    <property type="entry name" value="WH-like_DNA-bd_sf"/>
</dbReference>
<dbReference type="PROSITE" id="PS50961">
    <property type="entry name" value="HTH_LA"/>
    <property type="match status" value="1"/>
</dbReference>
<dbReference type="GO" id="GO:0003723">
    <property type="term" value="F:RNA binding"/>
    <property type="evidence" value="ECO:0007669"/>
    <property type="project" value="UniProtKB-UniRule"/>
</dbReference>
<feature type="domain" description="HTH La-type RNA-binding" evidence="9">
    <location>
        <begin position="57"/>
        <end position="149"/>
    </location>
</feature>
<dbReference type="CDD" id="cd12291">
    <property type="entry name" value="RRM1_La"/>
    <property type="match status" value="1"/>
</dbReference>
<dbReference type="InterPro" id="IPR000504">
    <property type="entry name" value="RRM_dom"/>
</dbReference>
<dbReference type="PRINTS" id="PR00302">
    <property type="entry name" value="LUPUSLA"/>
</dbReference>
<dbReference type="InterPro" id="IPR014886">
    <property type="entry name" value="La_xRRM"/>
</dbReference>
<comment type="caution">
    <text evidence="11">The sequence shown here is derived from an EMBL/GenBank/DDBJ whole genome shotgun (WGS) entry which is preliminary data.</text>
</comment>
<dbReference type="GO" id="GO:0006396">
    <property type="term" value="P:RNA processing"/>
    <property type="evidence" value="ECO:0007669"/>
    <property type="project" value="InterPro"/>
</dbReference>
<dbReference type="InterPro" id="IPR036390">
    <property type="entry name" value="WH_DNA-bd_sf"/>
</dbReference>
<evidence type="ECO:0000259" key="8">
    <source>
        <dbReference type="PROSITE" id="PS50102"/>
    </source>
</evidence>
<dbReference type="InterPro" id="IPR002344">
    <property type="entry name" value="Lupus_La"/>
</dbReference>
<dbReference type="PROSITE" id="PS50039">
    <property type="entry name" value="FORK_HEAD_3"/>
    <property type="match status" value="1"/>
</dbReference>
<evidence type="ECO:0000256" key="4">
    <source>
        <dbReference type="PROSITE-ProRule" id="PRU00089"/>
    </source>
</evidence>
<dbReference type="AlphaFoldDB" id="A0A814EKK7"/>
<evidence type="ECO:0000256" key="2">
    <source>
        <dbReference type="ARBA" id="ARBA00023125"/>
    </source>
</evidence>
<feature type="region of interest" description="Disordered" evidence="6">
    <location>
        <begin position="598"/>
        <end position="626"/>
    </location>
</feature>
<dbReference type="PRINTS" id="PR00053">
    <property type="entry name" value="FORKHEAD"/>
</dbReference>
<dbReference type="GO" id="GO:0005634">
    <property type="term" value="C:nucleus"/>
    <property type="evidence" value="ECO:0007669"/>
    <property type="project" value="UniProtKB-SubCell"/>
</dbReference>
<evidence type="ECO:0000256" key="6">
    <source>
        <dbReference type="SAM" id="MobiDB-lite"/>
    </source>
</evidence>
<keyword evidence="3 4" id="KW-0539">Nucleus</keyword>
<keyword evidence="1 5" id="KW-0694">RNA-binding</keyword>
<dbReference type="PANTHER" id="PTHR11829:SF142">
    <property type="entry name" value="FORK-HEAD DOMAIN-CONTAINING PROTEIN"/>
    <property type="match status" value="1"/>
</dbReference>
<dbReference type="GO" id="GO:0030154">
    <property type="term" value="P:cell differentiation"/>
    <property type="evidence" value="ECO:0007669"/>
    <property type="project" value="TreeGrafter"/>
</dbReference>
<dbReference type="PROSITE" id="PS00658">
    <property type="entry name" value="FORK_HEAD_2"/>
    <property type="match status" value="1"/>
</dbReference>
<dbReference type="Pfam" id="PF08777">
    <property type="entry name" value="RRM_3"/>
    <property type="match status" value="1"/>
</dbReference>
<dbReference type="SMART" id="SM00715">
    <property type="entry name" value="LA"/>
    <property type="match status" value="1"/>
</dbReference>
<dbReference type="Gene3D" id="1.10.10.10">
    <property type="entry name" value="Winged helix-like DNA-binding domain superfamily/Winged helix DNA-binding domain"/>
    <property type="match status" value="2"/>
</dbReference>
<dbReference type="GO" id="GO:1990904">
    <property type="term" value="C:ribonucleoprotein complex"/>
    <property type="evidence" value="ECO:0007669"/>
    <property type="project" value="UniProtKB-UniRule"/>
</dbReference>
<feature type="domain" description="Fork-head" evidence="7">
    <location>
        <begin position="463"/>
        <end position="556"/>
    </location>
</feature>
<evidence type="ECO:0000313" key="11">
    <source>
        <dbReference type="EMBL" id="CAF0970509.1"/>
    </source>
</evidence>
<feature type="compositionally biased region" description="Acidic residues" evidence="6">
    <location>
        <begin position="439"/>
        <end position="450"/>
    </location>
</feature>
<feature type="compositionally biased region" description="Basic and acidic residues" evidence="6">
    <location>
        <begin position="371"/>
        <end position="387"/>
    </location>
</feature>
<dbReference type="SUPFAM" id="SSF46785">
    <property type="entry name" value="Winged helix' DNA-binding domain"/>
    <property type="match status" value="2"/>
</dbReference>
<dbReference type="EMBL" id="CAJNOE010000141">
    <property type="protein sequence ID" value="CAF0970509.1"/>
    <property type="molecule type" value="Genomic_DNA"/>
</dbReference>
<dbReference type="InterPro" id="IPR035979">
    <property type="entry name" value="RBD_domain_sf"/>
</dbReference>
<dbReference type="CDD" id="cd12541">
    <property type="entry name" value="RRM2_La"/>
    <property type="match status" value="1"/>
</dbReference>
<dbReference type="InterPro" id="IPR030456">
    <property type="entry name" value="TF_fork_head_CS_2"/>
</dbReference>
<dbReference type="InterPro" id="IPR050211">
    <property type="entry name" value="FOX_domain-containing"/>
</dbReference>
<feature type="DNA-binding region" description="Fork-head" evidence="4">
    <location>
        <begin position="463"/>
        <end position="556"/>
    </location>
</feature>
<evidence type="ECO:0000259" key="9">
    <source>
        <dbReference type="PROSITE" id="PS50961"/>
    </source>
</evidence>
<evidence type="ECO:0000313" key="12">
    <source>
        <dbReference type="Proteomes" id="UP000663860"/>
    </source>
</evidence>
<dbReference type="Pfam" id="PF00250">
    <property type="entry name" value="Forkhead"/>
    <property type="match status" value="1"/>
</dbReference>
<evidence type="ECO:0000256" key="1">
    <source>
        <dbReference type="ARBA" id="ARBA00022884"/>
    </source>
</evidence>
<dbReference type="Gene3D" id="3.30.70.330">
    <property type="match status" value="2"/>
</dbReference>
<feature type="domain" description="XRRM" evidence="10">
    <location>
        <begin position="281"/>
        <end position="406"/>
    </location>
</feature>
<feature type="region of interest" description="Disordered" evidence="6">
    <location>
        <begin position="371"/>
        <end position="408"/>
    </location>
</feature>
<dbReference type="GO" id="GO:0000981">
    <property type="term" value="F:DNA-binding transcription factor activity, RNA polymerase II-specific"/>
    <property type="evidence" value="ECO:0007669"/>
    <property type="project" value="TreeGrafter"/>
</dbReference>
<dbReference type="SMART" id="SM00360">
    <property type="entry name" value="RRM"/>
    <property type="match status" value="1"/>
</dbReference>
<keyword evidence="2 4" id="KW-0238">DNA-binding</keyword>
<protein>
    <submittedName>
        <fullName evidence="11">Uncharacterized protein</fullName>
    </submittedName>
</protein>
<dbReference type="SMART" id="SM00339">
    <property type="entry name" value="FH"/>
    <property type="match status" value="1"/>
</dbReference>
<dbReference type="GO" id="GO:0000978">
    <property type="term" value="F:RNA polymerase II cis-regulatory region sequence-specific DNA binding"/>
    <property type="evidence" value="ECO:0007669"/>
    <property type="project" value="TreeGrafter"/>
</dbReference>
<evidence type="ECO:0000259" key="10">
    <source>
        <dbReference type="PROSITE" id="PS51939"/>
    </source>
</evidence>
<dbReference type="Pfam" id="PF05383">
    <property type="entry name" value="La"/>
    <property type="match status" value="1"/>
</dbReference>
<gene>
    <name evidence="11" type="ORF">IZO911_LOCUS16015</name>
</gene>
<feature type="region of interest" description="Disordered" evidence="6">
    <location>
        <begin position="436"/>
        <end position="466"/>
    </location>
</feature>
<dbReference type="InterPro" id="IPR006630">
    <property type="entry name" value="La_HTH"/>
</dbReference>
<dbReference type="PANTHER" id="PTHR11829">
    <property type="entry name" value="FORKHEAD BOX PROTEIN"/>
    <property type="match status" value="1"/>
</dbReference>
<evidence type="ECO:0000259" key="7">
    <source>
        <dbReference type="PROSITE" id="PS50039"/>
    </source>
</evidence>
<evidence type="ECO:0000256" key="3">
    <source>
        <dbReference type="ARBA" id="ARBA00023242"/>
    </source>
</evidence>
<dbReference type="SUPFAM" id="SSF54928">
    <property type="entry name" value="RNA-binding domain, RBD"/>
    <property type="match status" value="1"/>
</dbReference>
<dbReference type="GO" id="GO:0009653">
    <property type="term" value="P:anatomical structure morphogenesis"/>
    <property type="evidence" value="ECO:0007669"/>
    <property type="project" value="TreeGrafter"/>
</dbReference>
<feature type="domain" description="RRM" evidence="8">
    <location>
        <begin position="161"/>
        <end position="265"/>
    </location>
</feature>
<organism evidence="11 12">
    <name type="scientific">Adineta steineri</name>
    <dbReference type="NCBI Taxonomy" id="433720"/>
    <lineage>
        <taxon>Eukaryota</taxon>
        <taxon>Metazoa</taxon>
        <taxon>Spiralia</taxon>
        <taxon>Gnathifera</taxon>
        <taxon>Rotifera</taxon>
        <taxon>Eurotatoria</taxon>
        <taxon>Bdelloidea</taxon>
        <taxon>Adinetida</taxon>
        <taxon>Adinetidae</taxon>
        <taxon>Adineta</taxon>
    </lineage>
</organism>
<dbReference type="InterPro" id="IPR001766">
    <property type="entry name" value="Fork_head_dom"/>
</dbReference>
<name>A0A814EKK7_9BILA</name>
<dbReference type="Pfam" id="PF00076">
    <property type="entry name" value="RRM_1"/>
    <property type="match status" value="1"/>
</dbReference>
<dbReference type="PROSITE" id="PS51939">
    <property type="entry name" value="XRRM"/>
    <property type="match status" value="1"/>
</dbReference>
<dbReference type="InterPro" id="IPR012677">
    <property type="entry name" value="Nucleotide-bd_a/b_plait_sf"/>
</dbReference>
<accession>A0A814EKK7</accession>
<dbReference type="PROSITE" id="PS50102">
    <property type="entry name" value="RRM"/>
    <property type="match status" value="1"/>
</dbReference>